<evidence type="ECO:0000256" key="1">
    <source>
        <dbReference type="SAM" id="Phobius"/>
    </source>
</evidence>
<proteinExistence type="predicted"/>
<accession>A0A0A8Z679</accession>
<protein>
    <submittedName>
        <fullName evidence="2">Uncharacterized protein</fullName>
    </submittedName>
</protein>
<dbReference type="AlphaFoldDB" id="A0A0A8Z679"/>
<name>A0A0A8Z679_ARUDO</name>
<evidence type="ECO:0000313" key="2">
    <source>
        <dbReference type="EMBL" id="JAD32260.1"/>
    </source>
</evidence>
<organism evidence="2">
    <name type="scientific">Arundo donax</name>
    <name type="common">Giant reed</name>
    <name type="synonym">Donax arundinaceus</name>
    <dbReference type="NCBI Taxonomy" id="35708"/>
    <lineage>
        <taxon>Eukaryota</taxon>
        <taxon>Viridiplantae</taxon>
        <taxon>Streptophyta</taxon>
        <taxon>Embryophyta</taxon>
        <taxon>Tracheophyta</taxon>
        <taxon>Spermatophyta</taxon>
        <taxon>Magnoliopsida</taxon>
        <taxon>Liliopsida</taxon>
        <taxon>Poales</taxon>
        <taxon>Poaceae</taxon>
        <taxon>PACMAD clade</taxon>
        <taxon>Arundinoideae</taxon>
        <taxon>Arundineae</taxon>
        <taxon>Arundo</taxon>
    </lineage>
</organism>
<keyword evidence="1" id="KW-0472">Membrane</keyword>
<feature type="transmembrane region" description="Helical" evidence="1">
    <location>
        <begin position="6"/>
        <end position="30"/>
    </location>
</feature>
<keyword evidence="1" id="KW-0812">Transmembrane</keyword>
<sequence>MLVGMMLLPVTTGLVNMICYFSLSLSFFFVL</sequence>
<dbReference type="EMBL" id="GBRH01265635">
    <property type="protein sequence ID" value="JAD32260.1"/>
    <property type="molecule type" value="Transcribed_RNA"/>
</dbReference>
<reference evidence="2" key="2">
    <citation type="journal article" date="2015" name="Data Brief">
        <title>Shoot transcriptome of the giant reed, Arundo donax.</title>
        <authorList>
            <person name="Barrero R.A."/>
            <person name="Guerrero F.D."/>
            <person name="Moolhuijzen P."/>
            <person name="Goolsby J.A."/>
            <person name="Tidwell J."/>
            <person name="Bellgard S.E."/>
            <person name="Bellgard M.I."/>
        </authorList>
    </citation>
    <scope>NUCLEOTIDE SEQUENCE</scope>
    <source>
        <tissue evidence="2">Shoot tissue taken approximately 20 cm above the soil surface</tissue>
    </source>
</reference>
<reference evidence="2" key="1">
    <citation type="submission" date="2014-09" db="EMBL/GenBank/DDBJ databases">
        <authorList>
            <person name="Magalhaes I.L.F."/>
            <person name="Oliveira U."/>
            <person name="Santos F.R."/>
            <person name="Vidigal T.H.D.A."/>
            <person name="Brescovit A.D."/>
            <person name="Santos A.J."/>
        </authorList>
    </citation>
    <scope>NUCLEOTIDE SEQUENCE</scope>
    <source>
        <tissue evidence="2">Shoot tissue taken approximately 20 cm above the soil surface</tissue>
    </source>
</reference>
<keyword evidence="1" id="KW-1133">Transmembrane helix</keyword>